<dbReference type="PANTHER" id="PTHR31279:SF58">
    <property type="entry name" value="PROTEIN EXORDIUM-LIKE 2"/>
    <property type="match status" value="1"/>
</dbReference>
<dbReference type="PANTHER" id="PTHR31279">
    <property type="entry name" value="PROTEIN EXORDIUM-LIKE 5"/>
    <property type="match status" value="1"/>
</dbReference>
<name>A0A8H7BS76_9FUNG</name>
<keyword evidence="3 5" id="KW-0732">Signal</keyword>
<feature type="signal peptide" evidence="5">
    <location>
        <begin position="1"/>
        <end position="18"/>
    </location>
</feature>
<protein>
    <recommendedName>
        <fullName evidence="8">Phosphate-induced protein 1 conserved region-domain-containing protein</fullName>
    </recommendedName>
</protein>
<evidence type="ECO:0000256" key="3">
    <source>
        <dbReference type="ARBA" id="ARBA00022729"/>
    </source>
</evidence>
<accession>A0A8H7BS76</accession>
<dbReference type="EMBL" id="JABAYA010000174">
    <property type="protein sequence ID" value="KAF7722841.1"/>
    <property type="molecule type" value="Genomic_DNA"/>
</dbReference>
<sequence length="314" mass="34127">MLLTSVAALFFSIASVIAQQPQQTTANSNGLTPVAKQYADSFKNVGGKVLSDQVNVYAIFYGDWKSSSADQNILLNFVDRVSGTAWYNTCKYYYSALNVVLPNLYDQVKEYTGNDGKTVGSLHLAAALTDSGSHGLNLSDNGIHKQIVIDAVNSGYLSADNQLDSNGIYIIFAASNVNDSGFCSKNCGYNSYSDQFQYMYIGHPGVCAQSCIPSLNNATSPNNNPAVDAMITIFSHELQDILTDPRNNAWIVRSGQTEIELGDFCSGSGVTQEQWFGNVQQDNGGHYNLAIGDSKYLVQTIYSREKKACVLSKN</sequence>
<comment type="similarity">
    <text evidence="4">Belongs to the EXORDIUM family.</text>
</comment>
<evidence type="ECO:0000256" key="2">
    <source>
        <dbReference type="ARBA" id="ARBA00022525"/>
    </source>
</evidence>
<dbReference type="Proteomes" id="UP000605846">
    <property type="component" value="Unassembled WGS sequence"/>
</dbReference>
<dbReference type="AlphaFoldDB" id="A0A8H7BS76"/>
<evidence type="ECO:0000256" key="5">
    <source>
        <dbReference type="SAM" id="SignalP"/>
    </source>
</evidence>
<evidence type="ECO:0008006" key="8">
    <source>
        <dbReference type="Google" id="ProtNLM"/>
    </source>
</evidence>
<dbReference type="Pfam" id="PF04674">
    <property type="entry name" value="Phi_1"/>
    <property type="match status" value="1"/>
</dbReference>
<reference evidence="6" key="1">
    <citation type="submission" date="2020-01" db="EMBL/GenBank/DDBJ databases">
        <title>Genome Sequencing of Three Apophysomyces-Like Fungal Strains Confirms a Novel Fungal Genus in the Mucoromycota with divergent Burkholderia-like Endosymbiotic Bacteria.</title>
        <authorList>
            <person name="Stajich J.E."/>
            <person name="Macias A.M."/>
            <person name="Carter-House D."/>
            <person name="Lovett B."/>
            <person name="Kasson L.R."/>
            <person name="Berry K."/>
            <person name="Grigoriev I."/>
            <person name="Chang Y."/>
            <person name="Spatafora J."/>
            <person name="Kasson M.T."/>
        </authorList>
    </citation>
    <scope>NUCLEOTIDE SEQUENCE</scope>
    <source>
        <strain evidence="6">NRRL A-21654</strain>
    </source>
</reference>
<evidence type="ECO:0000256" key="4">
    <source>
        <dbReference type="ARBA" id="ARBA00023591"/>
    </source>
</evidence>
<dbReference type="GO" id="GO:0005576">
    <property type="term" value="C:extracellular region"/>
    <property type="evidence" value="ECO:0007669"/>
    <property type="project" value="UniProtKB-SubCell"/>
</dbReference>
<dbReference type="InterPro" id="IPR006766">
    <property type="entry name" value="EXORDIUM-like"/>
</dbReference>
<gene>
    <name evidence="6" type="ORF">EC973_002643</name>
</gene>
<keyword evidence="7" id="KW-1185">Reference proteome</keyword>
<evidence type="ECO:0000313" key="7">
    <source>
        <dbReference type="Proteomes" id="UP000605846"/>
    </source>
</evidence>
<proteinExistence type="inferred from homology"/>
<evidence type="ECO:0000313" key="6">
    <source>
        <dbReference type="EMBL" id="KAF7722841.1"/>
    </source>
</evidence>
<dbReference type="OrthoDB" id="2016249at2759"/>
<organism evidence="6 7">
    <name type="scientific">Apophysomyces ossiformis</name>
    <dbReference type="NCBI Taxonomy" id="679940"/>
    <lineage>
        <taxon>Eukaryota</taxon>
        <taxon>Fungi</taxon>
        <taxon>Fungi incertae sedis</taxon>
        <taxon>Mucoromycota</taxon>
        <taxon>Mucoromycotina</taxon>
        <taxon>Mucoromycetes</taxon>
        <taxon>Mucorales</taxon>
        <taxon>Mucorineae</taxon>
        <taxon>Mucoraceae</taxon>
        <taxon>Apophysomyces</taxon>
    </lineage>
</organism>
<comment type="caution">
    <text evidence="6">The sequence shown here is derived from an EMBL/GenBank/DDBJ whole genome shotgun (WGS) entry which is preliminary data.</text>
</comment>
<keyword evidence="2" id="KW-0964">Secreted</keyword>
<evidence type="ECO:0000256" key="1">
    <source>
        <dbReference type="ARBA" id="ARBA00004613"/>
    </source>
</evidence>
<comment type="subcellular location">
    <subcellularLocation>
        <location evidence="1">Secreted</location>
    </subcellularLocation>
</comment>
<feature type="chain" id="PRO_5034980493" description="Phosphate-induced protein 1 conserved region-domain-containing protein" evidence="5">
    <location>
        <begin position="19"/>
        <end position="314"/>
    </location>
</feature>